<sequence length="390" mass="42826">MSLLYKKPLTLITALFVLTGCGGGLATKAEPDPVVVAPEPVAVVPPKPVAQVAALGRRKEAFSMEPLDVGKTSAGDVVNAAALAAQAPLEPAGAPAGMGNPPANSEALRALIADRSVNQKPTVAPVNKVDVARKLRFARMMLMTKSGRRISESDHQEAKLIIKDVSNKLNQVERLLERKQQVRADETLGEALRLFNIAGRMVPSESLKDQWKKDFPGLKEELEVAKDLHKRNYNKITAKQGMGAGVNYDHKSVARLEKKAEKQAGNDDYLNANESLMIARDMIQAAIRQMMSGRKIVYELNLDTPEAEFKYELNKYIGYEELIPIAIEQKKPGRGIKMLAMRHVQEAKRMADAARKTATETDYPRAIRMLQDATAEIRKALKLMGVPSIG</sequence>
<dbReference type="AlphaFoldDB" id="A0A3B0YWH9"/>
<evidence type="ECO:0000313" key="2">
    <source>
        <dbReference type="EMBL" id="VAW83751.1"/>
    </source>
</evidence>
<name>A0A3B0YWH9_9ZZZZ</name>
<gene>
    <name evidence="2" type="ORF">MNBD_GAMMA18-87</name>
</gene>
<dbReference type="EMBL" id="UOFP01000001">
    <property type="protein sequence ID" value="VAW83751.1"/>
    <property type="molecule type" value="Genomic_DNA"/>
</dbReference>
<dbReference type="PROSITE" id="PS51257">
    <property type="entry name" value="PROKAR_LIPOPROTEIN"/>
    <property type="match status" value="1"/>
</dbReference>
<protein>
    <submittedName>
        <fullName evidence="2">Uncharacterized protein</fullName>
    </submittedName>
</protein>
<feature type="coiled-coil region" evidence="1">
    <location>
        <begin position="155"/>
        <end position="185"/>
    </location>
</feature>
<keyword evidence="1" id="KW-0175">Coiled coil</keyword>
<reference evidence="2" key="1">
    <citation type="submission" date="2018-06" db="EMBL/GenBank/DDBJ databases">
        <authorList>
            <person name="Zhirakovskaya E."/>
        </authorList>
    </citation>
    <scope>NUCLEOTIDE SEQUENCE</scope>
</reference>
<accession>A0A3B0YWH9</accession>
<evidence type="ECO:0000256" key="1">
    <source>
        <dbReference type="SAM" id="Coils"/>
    </source>
</evidence>
<proteinExistence type="predicted"/>
<organism evidence="2">
    <name type="scientific">hydrothermal vent metagenome</name>
    <dbReference type="NCBI Taxonomy" id="652676"/>
    <lineage>
        <taxon>unclassified sequences</taxon>
        <taxon>metagenomes</taxon>
        <taxon>ecological metagenomes</taxon>
    </lineage>
</organism>